<dbReference type="EMBL" id="AP027081">
    <property type="protein sequence ID" value="BDU77514.1"/>
    <property type="molecule type" value="Genomic_DNA"/>
</dbReference>
<proteinExistence type="inferred from homology"/>
<dbReference type="Gene3D" id="3.40.640.10">
    <property type="entry name" value="Type I PLP-dependent aspartate aminotransferase-like (Major domain)"/>
    <property type="match status" value="1"/>
</dbReference>
<evidence type="ECO:0000313" key="13">
    <source>
        <dbReference type="Proteomes" id="UP001228113"/>
    </source>
</evidence>
<dbReference type="InterPro" id="IPR000192">
    <property type="entry name" value="Aminotrans_V_dom"/>
</dbReference>
<evidence type="ECO:0000256" key="3">
    <source>
        <dbReference type="ARBA" id="ARBA00012239"/>
    </source>
</evidence>
<dbReference type="Pfam" id="PF00266">
    <property type="entry name" value="Aminotran_5"/>
    <property type="match status" value="1"/>
</dbReference>
<dbReference type="Gene3D" id="1.10.260.50">
    <property type="match status" value="1"/>
</dbReference>
<sequence length="346" mass="36207">MERLYFDANASAPPLPEAAAAAARAASELWANPTSTHREGQRARLELEEARRAVAAGLGVPAAQIVFCASATEALHLLIRGLRDALGAQPAAVFPGEHSACLNPFADWEDVRWLPCDVAGCATVVQMAANNETGLRYAMPACPGAVRIMDAAQAWGKVPLDLEACDAAVLSAHKMGGLRGAAVLWMRPGLPWKAVMEGPQERRRRGGTEDVPAILALAEAARAVPARVEANAALAPLRDALEAEVLAWSPDYEAIGRGRARLPNTSALLLRGHAGEAVQIALDLAGFAVSTGSACHSGAVKPSHAVTSLGYTEAEARSVIRVSLLPGATAAQVEALAAALRRILRR</sequence>
<dbReference type="InterPro" id="IPR020578">
    <property type="entry name" value="Aminotrans_V_PyrdxlP_BS"/>
</dbReference>
<dbReference type="AlphaFoldDB" id="A0AA48GTM4"/>
<evidence type="ECO:0000256" key="10">
    <source>
        <dbReference type="RuleBase" id="RU004504"/>
    </source>
</evidence>
<evidence type="ECO:0000256" key="6">
    <source>
        <dbReference type="ARBA" id="ARBA00022898"/>
    </source>
</evidence>
<accession>A0AA48GTM4</accession>
<evidence type="ECO:0000256" key="9">
    <source>
        <dbReference type="ARBA" id="ARBA00050776"/>
    </source>
</evidence>
<evidence type="ECO:0000256" key="5">
    <source>
        <dbReference type="ARBA" id="ARBA00022723"/>
    </source>
</evidence>
<dbReference type="RefSeq" id="WP_243332995.1">
    <property type="nucleotide sequence ID" value="NZ_AP027081.1"/>
</dbReference>
<evidence type="ECO:0000256" key="1">
    <source>
        <dbReference type="ARBA" id="ARBA00001933"/>
    </source>
</evidence>
<dbReference type="KEGG" id="msea:METESE_24720"/>
<dbReference type="PROSITE" id="PS50890">
    <property type="entry name" value="PUA"/>
    <property type="match status" value="1"/>
</dbReference>
<dbReference type="InterPro" id="IPR015421">
    <property type="entry name" value="PyrdxlP-dep_Trfase_major"/>
</dbReference>
<dbReference type="PANTHER" id="PTHR11601:SF34">
    <property type="entry name" value="CYSTEINE DESULFURASE"/>
    <property type="match status" value="1"/>
</dbReference>
<keyword evidence="13" id="KW-1185">Reference proteome</keyword>
<comment type="catalytic activity">
    <reaction evidence="9">
        <text>(sulfur carrier)-H + L-cysteine = (sulfur carrier)-SH + L-alanine</text>
        <dbReference type="Rhea" id="RHEA:43892"/>
        <dbReference type="Rhea" id="RHEA-COMP:14737"/>
        <dbReference type="Rhea" id="RHEA-COMP:14739"/>
        <dbReference type="ChEBI" id="CHEBI:29917"/>
        <dbReference type="ChEBI" id="CHEBI:35235"/>
        <dbReference type="ChEBI" id="CHEBI:57972"/>
        <dbReference type="ChEBI" id="CHEBI:64428"/>
        <dbReference type="EC" id="2.8.1.7"/>
    </reaction>
</comment>
<dbReference type="Proteomes" id="UP001228113">
    <property type="component" value="Chromosome"/>
</dbReference>
<comment type="similarity">
    <text evidence="2">Belongs to the class-V pyridoxal-phosphate-dependent aminotransferase family. NifS/IscS subfamily.</text>
</comment>
<protein>
    <recommendedName>
        <fullName evidence="3">cysteine desulfurase</fullName>
        <ecNumber evidence="3">2.8.1.7</ecNumber>
    </recommendedName>
</protein>
<dbReference type="InterPro" id="IPR016454">
    <property type="entry name" value="Cysteine_dSase"/>
</dbReference>
<dbReference type="GO" id="GO:0008483">
    <property type="term" value="F:transaminase activity"/>
    <property type="evidence" value="ECO:0007669"/>
    <property type="project" value="UniProtKB-KW"/>
</dbReference>
<feature type="domain" description="Aminotransferase class V" evidence="11">
    <location>
        <begin position="5"/>
        <end position="336"/>
    </location>
</feature>
<keyword evidence="7" id="KW-0408">Iron</keyword>
<keyword evidence="12" id="KW-0032">Aminotransferase</keyword>
<reference evidence="12" key="1">
    <citation type="journal article" date="2023" name="Int. J. Syst. Evol. Microbiol.">
        <title>Mesoterricola silvestris gen. nov., sp. nov., Mesoterricola sediminis sp. nov., Geothrix oryzae sp. nov., Geothrix edaphica sp. nov., Geothrix rubra sp. nov., and Geothrix limicola sp. nov., six novel members of Acidobacteriota isolated from soils.</title>
        <authorList>
            <person name="Itoh H."/>
            <person name="Sugisawa Y."/>
            <person name="Mise K."/>
            <person name="Xu Z."/>
            <person name="Kuniyasu M."/>
            <person name="Ushijima N."/>
            <person name="Kawano K."/>
            <person name="Kobayashi E."/>
            <person name="Shiratori Y."/>
            <person name="Masuda Y."/>
            <person name="Senoo K."/>
        </authorList>
    </citation>
    <scope>NUCLEOTIDE SEQUENCE</scope>
    <source>
        <strain evidence="12">W786</strain>
    </source>
</reference>
<gene>
    <name evidence="12" type="primary">nifS_1</name>
    <name evidence="12" type="ORF">METESE_24720</name>
</gene>
<dbReference type="InterPro" id="IPR015422">
    <property type="entry name" value="PyrdxlP-dep_Trfase_small"/>
</dbReference>
<dbReference type="PANTHER" id="PTHR11601">
    <property type="entry name" value="CYSTEINE DESULFURYLASE FAMILY MEMBER"/>
    <property type="match status" value="1"/>
</dbReference>
<dbReference type="GO" id="GO:0031071">
    <property type="term" value="F:cysteine desulfurase activity"/>
    <property type="evidence" value="ECO:0007669"/>
    <property type="project" value="UniProtKB-EC"/>
</dbReference>
<dbReference type="PIRSF" id="PIRSF005572">
    <property type="entry name" value="NifS"/>
    <property type="match status" value="1"/>
</dbReference>
<dbReference type="SUPFAM" id="SSF53383">
    <property type="entry name" value="PLP-dependent transferases"/>
    <property type="match status" value="1"/>
</dbReference>
<evidence type="ECO:0000256" key="2">
    <source>
        <dbReference type="ARBA" id="ARBA00006490"/>
    </source>
</evidence>
<keyword evidence="5" id="KW-0479">Metal-binding</keyword>
<name>A0AA48GTM4_9BACT</name>
<dbReference type="InterPro" id="IPR015424">
    <property type="entry name" value="PyrdxlP-dep_Trfase"/>
</dbReference>
<evidence type="ECO:0000313" key="12">
    <source>
        <dbReference type="EMBL" id="BDU77514.1"/>
    </source>
</evidence>
<dbReference type="PROSITE" id="PS00595">
    <property type="entry name" value="AA_TRANSFER_CLASS_5"/>
    <property type="match status" value="1"/>
</dbReference>
<comment type="cofactor">
    <cofactor evidence="1 10">
        <name>pyridoxal 5'-phosphate</name>
        <dbReference type="ChEBI" id="CHEBI:597326"/>
    </cofactor>
</comment>
<keyword evidence="8" id="KW-0411">Iron-sulfur</keyword>
<evidence type="ECO:0000256" key="4">
    <source>
        <dbReference type="ARBA" id="ARBA00022679"/>
    </source>
</evidence>
<dbReference type="Gene3D" id="3.90.1150.10">
    <property type="entry name" value="Aspartate Aminotransferase, domain 1"/>
    <property type="match status" value="1"/>
</dbReference>
<evidence type="ECO:0000259" key="11">
    <source>
        <dbReference type="Pfam" id="PF00266"/>
    </source>
</evidence>
<organism evidence="12 13">
    <name type="scientific">Mesoterricola sediminis</name>
    <dbReference type="NCBI Taxonomy" id="2927980"/>
    <lineage>
        <taxon>Bacteria</taxon>
        <taxon>Pseudomonadati</taxon>
        <taxon>Acidobacteriota</taxon>
        <taxon>Holophagae</taxon>
        <taxon>Holophagales</taxon>
        <taxon>Holophagaceae</taxon>
        <taxon>Mesoterricola</taxon>
    </lineage>
</organism>
<keyword evidence="6" id="KW-0663">Pyridoxal phosphate</keyword>
<dbReference type="GO" id="GO:0046872">
    <property type="term" value="F:metal ion binding"/>
    <property type="evidence" value="ECO:0007669"/>
    <property type="project" value="UniProtKB-KW"/>
</dbReference>
<evidence type="ECO:0000256" key="8">
    <source>
        <dbReference type="ARBA" id="ARBA00023014"/>
    </source>
</evidence>
<dbReference type="EC" id="2.8.1.7" evidence="3"/>
<dbReference type="GO" id="GO:0051536">
    <property type="term" value="F:iron-sulfur cluster binding"/>
    <property type="evidence" value="ECO:0007669"/>
    <property type="project" value="UniProtKB-KW"/>
</dbReference>
<evidence type="ECO:0000256" key="7">
    <source>
        <dbReference type="ARBA" id="ARBA00023004"/>
    </source>
</evidence>
<keyword evidence="4" id="KW-0808">Transferase</keyword>